<feature type="transmembrane region" description="Helical" evidence="1">
    <location>
        <begin position="37"/>
        <end position="55"/>
    </location>
</feature>
<proteinExistence type="predicted"/>
<keyword evidence="1" id="KW-1133">Transmembrane helix</keyword>
<dbReference type="Proteomes" id="UP000663970">
    <property type="component" value="Unassembled WGS sequence"/>
</dbReference>
<evidence type="ECO:0000313" key="3">
    <source>
        <dbReference type="Proteomes" id="UP000663970"/>
    </source>
</evidence>
<dbReference type="EMBL" id="JAEKJY010000001">
    <property type="protein sequence ID" value="MBN8234002.1"/>
    <property type="molecule type" value="Genomic_DNA"/>
</dbReference>
<accession>A0ABS3DRN8</accession>
<evidence type="ECO:0000256" key="1">
    <source>
        <dbReference type="SAM" id="Phobius"/>
    </source>
</evidence>
<keyword evidence="1" id="KW-0472">Membrane</keyword>
<gene>
    <name evidence="2" type="ORF">JF544_02040</name>
</gene>
<organism evidence="2 3">
    <name type="scientific">Halobacillus kuroshimensis</name>
    <dbReference type="NCBI Taxonomy" id="302481"/>
    <lineage>
        <taxon>Bacteria</taxon>
        <taxon>Bacillati</taxon>
        <taxon>Bacillota</taxon>
        <taxon>Bacilli</taxon>
        <taxon>Bacillales</taxon>
        <taxon>Bacillaceae</taxon>
        <taxon>Halobacillus</taxon>
    </lineage>
</organism>
<sequence>MNGNNRSFRHLAILCIILSLIVQNLSLMDAVSFHENVLFLFNWMLPAAALALSIVSFSRTQNKKDLLVTGFAVLAFFYSIIFIVVAWMMMDTP</sequence>
<reference evidence="2 3" key="1">
    <citation type="submission" date="2020-12" db="EMBL/GenBank/DDBJ databases">
        <title>Oil enriched cultivation method for isolating marine PHA-producing bacteria.</title>
        <authorList>
            <person name="Zheng W."/>
            <person name="Yu S."/>
            <person name="Huang Y."/>
        </authorList>
    </citation>
    <scope>NUCLEOTIDE SEQUENCE [LARGE SCALE GENOMIC DNA]</scope>
    <source>
        <strain evidence="2 3">SY-2-6</strain>
    </source>
</reference>
<protein>
    <submittedName>
        <fullName evidence="2">Uncharacterized protein</fullName>
    </submittedName>
</protein>
<dbReference type="RefSeq" id="WP_206932092.1">
    <property type="nucleotide sequence ID" value="NZ_JAEKJY010000001.1"/>
</dbReference>
<evidence type="ECO:0000313" key="2">
    <source>
        <dbReference type="EMBL" id="MBN8234002.1"/>
    </source>
</evidence>
<comment type="caution">
    <text evidence="2">The sequence shown here is derived from an EMBL/GenBank/DDBJ whole genome shotgun (WGS) entry which is preliminary data.</text>
</comment>
<keyword evidence="3" id="KW-1185">Reference proteome</keyword>
<name>A0ABS3DRN8_9BACI</name>
<keyword evidence="1" id="KW-0812">Transmembrane</keyword>
<feature type="transmembrane region" description="Helical" evidence="1">
    <location>
        <begin position="67"/>
        <end position="90"/>
    </location>
</feature>